<dbReference type="OrthoDB" id="9814116at2"/>
<sequence>MNSIWELLIPLFIIAFSCSIMAARRGRSPLMWFLLGLVFHVIAMAIIGGTPFSDGSRRDYFGAKKGAAPASGTTLDES</sequence>
<keyword evidence="3" id="KW-1185">Reference proteome</keyword>
<gene>
    <name evidence="2" type="ORF">D3P08_21690</name>
</gene>
<keyword evidence="1" id="KW-0812">Transmembrane</keyword>
<comment type="caution">
    <text evidence="2">The sequence shown here is derived from an EMBL/GenBank/DDBJ whole genome shotgun (WGS) entry which is preliminary data.</text>
</comment>
<name>A0A3A1UP88_9BACL</name>
<evidence type="ECO:0000313" key="3">
    <source>
        <dbReference type="Proteomes" id="UP000266482"/>
    </source>
</evidence>
<keyword evidence="1" id="KW-1133">Transmembrane helix</keyword>
<dbReference type="Proteomes" id="UP000266482">
    <property type="component" value="Unassembled WGS sequence"/>
</dbReference>
<reference evidence="2 3" key="1">
    <citation type="submission" date="2018-09" db="EMBL/GenBank/DDBJ databases">
        <title>Paenibacillus aracenensis nov. sp. isolated from a cave in southern Spain.</title>
        <authorList>
            <person name="Jurado V."/>
            <person name="Gutierrez-Patricio S."/>
            <person name="Gonzalez-Pimentel J.L."/>
            <person name="Miller A.Z."/>
            <person name="Laiz L."/>
            <person name="Saiz-Jimenez C."/>
        </authorList>
    </citation>
    <scope>NUCLEOTIDE SEQUENCE [LARGE SCALE GENOMIC DNA]</scope>
    <source>
        <strain evidence="2 3">DSM 22867</strain>
    </source>
</reference>
<organism evidence="2 3">
    <name type="scientific">Paenibacillus nanensis</name>
    <dbReference type="NCBI Taxonomy" id="393251"/>
    <lineage>
        <taxon>Bacteria</taxon>
        <taxon>Bacillati</taxon>
        <taxon>Bacillota</taxon>
        <taxon>Bacilli</taxon>
        <taxon>Bacillales</taxon>
        <taxon>Paenibacillaceae</taxon>
        <taxon>Paenibacillus</taxon>
    </lineage>
</organism>
<evidence type="ECO:0000313" key="2">
    <source>
        <dbReference type="EMBL" id="RIX50164.1"/>
    </source>
</evidence>
<keyword evidence="1" id="KW-0472">Membrane</keyword>
<evidence type="ECO:0000256" key="1">
    <source>
        <dbReference type="SAM" id="Phobius"/>
    </source>
</evidence>
<dbReference type="AlphaFoldDB" id="A0A3A1UP88"/>
<feature type="transmembrane region" description="Helical" evidence="1">
    <location>
        <begin position="32"/>
        <end position="52"/>
    </location>
</feature>
<protein>
    <submittedName>
        <fullName evidence="2">Uncharacterized protein</fullName>
    </submittedName>
</protein>
<proteinExistence type="predicted"/>
<accession>A0A3A1UP88</accession>
<dbReference type="RefSeq" id="WP_147381838.1">
    <property type="nucleotide sequence ID" value="NZ_QXQA01000016.1"/>
</dbReference>
<dbReference type="EMBL" id="QXQA01000016">
    <property type="protein sequence ID" value="RIX50164.1"/>
    <property type="molecule type" value="Genomic_DNA"/>
</dbReference>